<reference evidence="6 7" key="1">
    <citation type="journal article" date="2014" name="Front. Genet.">
        <title>Genome and metabolic network of "Candidatus Phaeomarinobacter ectocarpi" Ec32, a new candidate genus of Alphaproteobacteria frequently associated with brown algae.</title>
        <authorList>
            <person name="Dittami S.M."/>
            <person name="Barbeyron T."/>
            <person name="Boyen C."/>
            <person name="Cambefort J."/>
            <person name="Collet G."/>
            <person name="Delage L."/>
            <person name="Gobet A."/>
            <person name="Groisillier A."/>
            <person name="Leblanc C."/>
            <person name="Michel G."/>
            <person name="Scornet D."/>
            <person name="Siegel A."/>
            <person name="Tapia J.E."/>
            <person name="Tonon T."/>
        </authorList>
    </citation>
    <scope>NUCLEOTIDE SEQUENCE [LARGE SCALE GENOMIC DNA]</scope>
    <source>
        <strain evidence="6 7">Ec32</strain>
    </source>
</reference>
<proteinExistence type="inferred from homology"/>
<dbReference type="OrthoDB" id="9805408at2"/>
<evidence type="ECO:0000256" key="5">
    <source>
        <dbReference type="NCBIfam" id="TIGR00652"/>
    </source>
</evidence>
<dbReference type="EC" id="5.1.1.7" evidence="4 5"/>
<comment type="catalytic activity">
    <reaction evidence="4">
        <text>(2S,6S)-2,6-diaminopimelate = meso-2,6-diaminopimelate</text>
        <dbReference type="Rhea" id="RHEA:15393"/>
        <dbReference type="ChEBI" id="CHEBI:57609"/>
        <dbReference type="ChEBI" id="CHEBI:57791"/>
        <dbReference type="EC" id="5.1.1.7"/>
    </reaction>
</comment>
<comment type="subunit">
    <text evidence="4">Homodimer.</text>
</comment>
<dbReference type="GO" id="GO:0005829">
    <property type="term" value="C:cytosol"/>
    <property type="evidence" value="ECO:0007669"/>
    <property type="project" value="TreeGrafter"/>
</dbReference>
<dbReference type="KEGG" id="pect:BN1012_Phect1313"/>
<protein>
    <recommendedName>
        <fullName evidence="4 5">Diaminopimelate epimerase</fullName>
        <shortName evidence="4">DAP epimerase</shortName>
        <ecNumber evidence="4 5">5.1.1.7</ecNumber>
    </recommendedName>
    <alternativeName>
        <fullName evidence="4">PLP-independent amino acid racemase</fullName>
    </alternativeName>
</protein>
<sequence>MNVQFHKMNGLGNEIVVIDARDGGFALDADAARLIGNPATGPGCDQIMVIEPGRKGADVWTSIWNNSGEEVEACGNGARCVAAYLFKADLFQESGATQLTMGTLGGTIVATDAGDGNITIDMGRPRFDWQDIPLSEEIRDTRAIELQIGPIDDPILHSPSVANVGNPHAIFWVTDADAYDLEKIGPMLENHPIFPERANISLAQVIDDKTIRTRVWERGAGATRACGTAACAIGVSAARTGRTGRDVSVHLPGGPLRIQWREADDHILMTGPAEFEFSGDIDLSGTAA</sequence>
<dbReference type="PATRIC" id="fig|1458461.3.peg.1312"/>
<keyword evidence="7" id="KW-1185">Reference proteome</keyword>
<accession>X5MCT5</accession>
<dbReference type="EMBL" id="HG966617">
    <property type="protein sequence ID" value="CDO59527.1"/>
    <property type="molecule type" value="Genomic_DNA"/>
</dbReference>
<evidence type="ECO:0000256" key="3">
    <source>
        <dbReference type="ARBA" id="ARBA00023235"/>
    </source>
</evidence>
<comment type="function">
    <text evidence="4">Catalyzes the stereoinversion of LL-2,6-diaminopimelate (L,L-DAP) to meso-diaminopimelate (meso-DAP), a precursor of L-lysine and an essential component of the bacterial peptidoglycan.</text>
</comment>
<gene>
    <name evidence="4" type="primary">dapF</name>
    <name evidence="6" type="ORF">BN1012_Phect1313</name>
</gene>
<feature type="active site" description="Proton acceptor" evidence="4">
    <location>
        <position position="226"/>
    </location>
</feature>
<dbReference type="HOGENOM" id="CLU_053306_1_0_5"/>
<keyword evidence="4" id="KW-0457">Lysine biosynthesis</keyword>
<feature type="binding site" evidence="4">
    <location>
        <position position="46"/>
    </location>
    <ligand>
        <name>substrate</name>
    </ligand>
</feature>
<dbReference type="STRING" id="1458461.BN1012_Phect1313"/>
<comment type="similarity">
    <text evidence="1 4">Belongs to the diaminopimelate epimerase family.</text>
</comment>
<feature type="binding site" evidence="4">
    <location>
        <position position="65"/>
    </location>
    <ligand>
        <name>substrate</name>
    </ligand>
</feature>
<feature type="site" description="Could be important to modulate the pK values of the two catalytic cysteine residues" evidence="4">
    <location>
        <position position="217"/>
    </location>
</feature>
<comment type="subcellular location">
    <subcellularLocation>
        <location evidence="4">Cytoplasm</location>
    </subcellularLocation>
</comment>
<dbReference type="InterPro" id="IPR001653">
    <property type="entry name" value="DAP_epimerase_DapF"/>
</dbReference>
<dbReference type="UniPathway" id="UPA00034">
    <property type="reaction ID" value="UER00025"/>
</dbReference>
<dbReference type="AlphaFoldDB" id="X5MCT5"/>
<comment type="pathway">
    <text evidence="4">Amino-acid biosynthesis; L-lysine biosynthesis via DAP pathway; DL-2,6-diaminopimelate from LL-2,6-diaminopimelate: step 1/1.</text>
</comment>
<organism evidence="6 7">
    <name type="scientific">Candidatus Phaeomarinibacter ectocarpi</name>
    <dbReference type="NCBI Taxonomy" id="1458461"/>
    <lineage>
        <taxon>Bacteria</taxon>
        <taxon>Pseudomonadati</taxon>
        <taxon>Pseudomonadota</taxon>
        <taxon>Alphaproteobacteria</taxon>
        <taxon>Hyphomicrobiales</taxon>
        <taxon>Parvibaculaceae</taxon>
        <taxon>Candidatus Phaeomarinibacter</taxon>
    </lineage>
</organism>
<feature type="binding site" evidence="4">
    <location>
        <begin position="217"/>
        <end position="218"/>
    </location>
    <ligand>
        <name>substrate</name>
    </ligand>
</feature>
<evidence type="ECO:0000313" key="7">
    <source>
        <dbReference type="Proteomes" id="UP000032160"/>
    </source>
</evidence>
<dbReference type="SUPFAM" id="SSF54506">
    <property type="entry name" value="Diaminopimelate epimerase-like"/>
    <property type="match status" value="2"/>
</dbReference>
<dbReference type="PANTHER" id="PTHR31689">
    <property type="entry name" value="DIAMINOPIMELATE EPIMERASE, CHLOROPLASTIC"/>
    <property type="match status" value="1"/>
</dbReference>
<dbReference type="FunFam" id="3.10.310.10:FF:000004">
    <property type="entry name" value="Diaminopimelate epimerase"/>
    <property type="match status" value="1"/>
</dbReference>
<feature type="active site" description="Proton donor" evidence="4">
    <location>
        <position position="74"/>
    </location>
</feature>
<feature type="binding site" evidence="4">
    <location>
        <begin position="227"/>
        <end position="228"/>
    </location>
    <ligand>
        <name>substrate</name>
    </ligand>
</feature>
<keyword evidence="3 4" id="KW-0413">Isomerase</keyword>
<dbReference type="Proteomes" id="UP000032160">
    <property type="component" value="Chromosome I"/>
</dbReference>
<feature type="binding site" evidence="4">
    <location>
        <begin position="75"/>
        <end position="76"/>
    </location>
    <ligand>
        <name>substrate</name>
    </ligand>
</feature>
<feature type="binding site" evidence="4">
    <location>
        <position position="199"/>
    </location>
    <ligand>
        <name>substrate</name>
    </ligand>
</feature>
<evidence type="ECO:0000313" key="6">
    <source>
        <dbReference type="EMBL" id="CDO59527.1"/>
    </source>
</evidence>
<dbReference type="Gene3D" id="3.10.310.10">
    <property type="entry name" value="Diaminopimelate Epimerase, Chain A, domain 1"/>
    <property type="match status" value="2"/>
</dbReference>
<evidence type="ECO:0000256" key="2">
    <source>
        <dbReference type="ARBA" id="ARBA00022490"/>
    </source>
</evidence>
<feature type="site" description="Could be important to modulate the pK values of the two catalytic cysteine residues" evidence="4">
    <location>
        <position position="168"/>
    </location>
</feature>
<feature type="binding site" evidence="4">
    <location>
        <position position="166"/>
    </location>
    <ligand>
        <name>substrate</name>
    </ligand>
</feature>
<dbReference type="GO" id="GO:0008837">
    <property type="term" value="F:diaminopimelate epimerase activity"/>
    <property type="evidence" value="ECO:0007669"/>
    <property type="project" value="UniProtKB-UniRule"/>
</dbReference>
<dbReference type="GO" id="GO:0009089">
    <property type="term" value="P:lysine biosynthetic process via diaminopimelate"/>
    <property type="evidence" value="ECO:0007669"/>
    <property type="project" value="UniProtKB-UniRule"/>
</dbReference>
<keyword evidence="4" id="KW-0028">Amino-acid biosynthesis</keyword>
<dbReference type="NCBIfam" id="TIGR00652">
    <property type="entry name" value="DapF"/>
    <property type="match status" value="1"/>
</dbReference>
<dbReference type="Pfam" id="PF01678">
    <property type="entry name" value="DAP_epimerase"/>
    <property type="match status" value="2"/>
</dbReference>
<feature type="binding site" evidence="4">
    <location>
        <position position="13"/>
    </location>
    <ligand>
        <name>substrate</name>
    </ligand>
</feature>
<keyword evidence="2 4" id="KW-0963">Cytoplasm</keyword>
<dbReference type="HAMAP" id="MF_00197">
    <property type="entry name" value="DAP_epimerase"/>
    <property type="match status" value="1"/>
</dbReference>
<evidence type="ECO:0000256" key="4">
    <source>
        <dbReference type="HAMAP-Rule" id="MF_00197"/>
    </source>
</evidence>
<name>X5MCT5_9HYPH</name>
<evidence type="ECO:0000256" key="1">
    <source>
        <dbReference type="ARBA" id="ARBA00010219"/>
    </source>
</evidence>
<dbReference type="PANTHER" id="PTHR31689:SF0">
    <property type="entry name" value="DIAMINOPIMELATE EPIMERASE"/>
    <property type="match status" value="1"/>
</dbReference>